<dbReference type="InterPro" id="IPR036390">
    <property type="entry name" value="WH_DNA-bd_sf"/>
</dbReference>
<dbReference type="InterPro" id="IPR000835">
    <property type="entry name" value="HTH_MarR-typ"/>
</dbReference>
<dbReference type="PANTHER" id="PTHR33164">
    <property type="entry name" value="TRANSCRIPTIONAL REGULATOR, MARR FAMILY"/>
    <property type="match status" value="1"/>
</dbReference>
<dbReference type="InterPro" id="IPR039422">
    <property type="entry name" value="MarR/SlyA-like"/>
</dbReference>
<dbReference type="Pfam" id="PF01047">
    <property type="entry name" value="MarR"/>
    <property type="match status" value="1"/>
</dbReference>
<gene>
    <name evidence="2" type="ORF">GHK86_01170</name>
</gene>
<dbReference type="Proteomes" id="UP000437736">
    <property type="component" value="Unassembled WGS sequence"/>
</dbReference>
<evidence type="ECO:0000259" key="1">
    <source>
        <dbReference type="PROSITE" id="PS50995"/>
    </source>
</evidence>
<dbReference type="PRINTS" id="PR00598">
    <property type="entry name" value="HTHMARR"/>
</dbReference>
<evidence type="ECO:0000313" key="3">
    <source>
        <dbReference type="Proteomes" id="UP000437736"/>
    </source>
</evidence>
<dbReference type="SMART" id="SM00347">
    <property type="entry name" value="HTH_MARR"/>
    <property type="match status" value="1"/>
</dbReference>
<protein>
    <submittedName>
        <fullName evidence="2">MarR family transcriptional regulator</fullName>
    </submittedName>
</protein>
<dbReference type="EMBL" id="WJHE01000040">
    <property type="protein sequence ID" value="MST31342.1"/>
    <property type="molecule type" value="Genomic_DNA"/>
</dbReference>
<organism evidence="2 3">
    <name type="scientific">Acidiferrimicrobium australe</name>
    <dbReference type="NCBI Taxonomy" id="2664430"/>
    <lineage>
        <taxon>Bacteria</taxon>
        <taxon>Bacillati</taxon>
        <taxon>Actinomycetota</taxon>
        <taxon>Acidimicrobiia</taxon>
        <taxon>Acidimicrobiales</taxon>
        <taxon>Acidimicrobiaceae</taxon>
        <taxon>Acidiferrimicrobium</taxon>
    </lineage>
</organism>
<evidence type="ECO:0000313" key="2">
    <source>
        <dbReference type="EMBL" id="MST31342.1"/>
    </source>
</evidence>
<name>A0ABW9QP28_9ACTN</name>
<feature type="domain" description="HTH marR-type" evidence="1">
    <location>
        <begin position="3"/>
        <end position="138"/>
    </location>
</feature>
<dbReference type="PANTHER" id="PTHR33164:SF99">
    <property type="entry name" value="MARR FAMILY REGULATORY PROTEIN"/>
    <property type="match status" value="1"/>
</dbReference>
<dbReference type="InterPro" id="IPR036388">
    <property type="entry name" value="WH-like_DNA-bd_sf"/>
</dbReference>
<comment type="caution">
    <text evidence="2">The sequence shown here is derived from an EMBL/GenBank/DDBJ whole genome shotgun (WGS) entry which is preliminary data.</text>
</comment>
<dbReference type="Gene3D" id="1.10.10.10">
    <property type="entry name" value="Winged helix-like DNA-binding domain superfamily/Winged helix DNA-binding domain"/>
    <property type="match status" value="1"/>
</dbReference>
<sequence>MVESDATVEAWRRVRALTQGPEALAPANAVAERAGITPTLARALVALTADRPTSMRELAGALRCDASYVTAVVDGLEQHGLARRTAHPTDRRIKVVELTAEGAALAGRLQAALDVAPEALRALSPTDLQALLRVLRKT</sequence>
<dbReference type="PROSITE" id="PS50995">
    <property type="entry name" value="HTH_MARR_2"/>
    <property type="match status" value="1"/>
</dbReference>
<reference evidence="2 3" key="1">
    <citation type="submission" date="2019-11" db="EMBL/GenBank/DDBJ databases">
        <title>Acidiferrimicrobium australis gen. nov., sp. nov., an acidophilic and obligately heterotrophic, member of the Actinobacteria that catalyses dissimilatory oxido- reduction of iron isolated from metal-rich acidic water in Chile.</title>
        <authorList>
            <person name="Gonzalez D."/>
            <person name="Huber K."/>
            <person name="Hedrich S."/>
            <person name="Rojas-Villalobos C."/>
            <person name="Quatrini R."/>
            <person name="Dinamarca M.A."/>
            <person name="Schwarz A."/>
            <person name="Canales C."/>
            <person name="Nancucheo I."/>
        </authorList>
    </citation>
    <scope>NUCLEOTIDE SEQUENCE [LARGE SCALE GENOMIC DNA]</scope>
    <source>
        <strain evidence="2 3">USS-CCA1</strain>
    </source>
</reference>
<accession>A0ABW9QP28</accession>
<proteinExistence type="predicted"/>
<dbReference type="SUPFAM" id="SSF46785">
    <property type="entry name" value="Winged helix' DNA-binding domain"/>
    <property type="match status" value="1"/>
</dbReference>
<keyword evidence="3" id="KW-1185">Reference proteome</keyword>